<evidence type="ECO:0000256" key="3">
    <source>
        <dbReference type="ARBA" id="ARBA00023157"/>
    </source>
</evidence>
<dbReference type="HOGENOM" id="CLU_042529_1_0_10"/>
<dbReference type="EC" id="1.11.1.15" evidence="7"/>
<dbReference type="EMBL" id="ACIJ02000018">
    <property type="protein sequence ID" value="EEX71542.1"/>
    <property type="molecule type" value="Genomic_DNA"/>
</dbReference>
<dbReference type="Gene3D" id="3.40.30.10">
    <property type="entry name" value="Glutaredoxin"/>
    <property type="match status" value="1"/>
</dbReference>
<dbReference type="PANTHER" id="PTHR42852:SF6">
    <property type="entry name" value="THIOL:DISULFIDE INTERCHANGE PROTEIN DSBE"/>
    <property type="match status" value="1"/>
</dbReference>
<evidence type="ECO:0000313" key="8">
    <source>
        <dbReference type="Proteomes" id="UP000003460"/>
    </source>
</evidence>
<feature type="chain" id="PRO_5002997107" evidence="5">
    <location>
        <begin position="19"/>
        <end position="372"/>
    </location>
</feature>
<evidence type="ECO:0000313" key="7">
    <source>
        <dbReference type="EMBL" id="EEX71542.1"/>
    </source>
</evidence>
<dbReference type="PANTHER" id="PTHR42852">
    <property type="entry name" value="THIOL:DISULFIDE INTERCHANGE PROTEIN DSBE"/>
    <property type="match status" value="1"/>
</dbReference>
<keyword evidence="7" id="KW-0575">Peroxidase</keyword>
<gene>
    <name evidence="7" type="ORF">GCWU000325_01072</name>
</gene>
<protein>
    <submittedName>
        <fullName evidence="7">Antioxidant, AhpC/TSA family</fullName>
        <ecNumber evidence="7">1.11.1.15</ecNumber>
    </submittedName>
</protein>
<comment type="subcellular location">
    <subcellularLocation>
        <location evidence="1">Cell envelope</location>
    </subcellularLocation>
</comment>
<dbReference type="InterPro" id="IPR036249">
    <property type="entry name" value="Thioredoxin-like_sf"/>
</dbReference>
<dbReference type="eggNOG" id="COG0526">
    <property type="taxonomic scope" value="Bacteria"/>
</dbReference>
<keyword evidence="7" id="KW-0560">Oxidoreductase</keyword>
<dbReference type="InterPro" id="IPR013766">
    <property type="entry name" value="Thioredoxin_domain"/>
</dbReference>
<evidence type="ECO:0000256" key="5">
    <source>
        <dbReference type="SAM" id="SignalP"/>
    </source>
</evidence>
<keyword evidence="8" id="KW-1185">Reference proteome</keyword>
<dbReference type="GeneID" id="84577373"/>
<sequence length="372" mass="41196">MKKILTFVAVLLPLTSIAQQYKVTGKVPVKTKVYLFRTPELSKEQADSVVSKNGTFTFSGTTTNPELFYVVKKAAKAGQPGTMVPIVTDGNVTVDFTTQTASGTPENDALKAALTQVKPLSDRLKGVEKQFEDLEKSGKEPSEAELTKLSDSYAEAQGAMIEAVSAICKSNVDKTYPAYFLADFYSLIDKATLYNFYDGKAKFMQPFVVSHVCQLIEGWKRREPGQQFTDFDMEDPTGASRKLSDYVGKGNYVLVDFWASWCGPCRREIPNVKALYDKYHAQGFDVVGVSFDSDKAPWLNAIKKMNLPWHNISDLKGWKSKAAALYGINSIPSTLLIDPQGKIIATDLHGEELETQLNTIYEKSDVASMPNK</sequence>
<dbReference type="SUPFAM" id="SSF52833">
    <property type="entry name" value="Thioredoxin-like"/>
    <property type="match status" value="1"/>
</dbReference>
<organism evidence="7 8">
    <name type="scientific">Alloprevotella tannerae ATCC 51259</name>
    <dbReference type="NCBI Taxonomy" id="626522"/>
    <lineage>
        <taxon>Bacteria</taxon>
        <taxon>Pseudomonadati</taxon>
        <taxon>Bacteroidota</taxon>
        <taxon>Bacteroidia</taxon>
        <taxon>Bacteroidales</taxon>
        <taxon>Prevotellaceae</taxon>
        <taxon>Alloprevotella</taxon>
    </lineage>
</organism>
<feature type="signal peptide" evidence="5">
    <location>
        <begin position="1"/>
        <end position="18"/>
    </location>
</feature>
<evidence type="ECO:0000256" key="1">
    <source>
        <dbReference type="ARBA" id="ARBA00004196"/>
    </source>
</evidence>
<dbReference type="InterPro" id="IPR025380">
    <property type="entry name" value="DUF4369"/>
</dbReference>
<feature type="domain" description="Thioredoxin" evidence="6">
    <location>
        <begin position="222"/>
        <end position="366"/>
    </location>
</feature>
<dbReference type="PROSITE" id="PS00194">
    <property type="entry name" value="THIOREDOXIN_1"/>
    <property type="match status" value="1"/>
</dbReference>
<dbReference type="Pfam" id="PF14289">
    <property type="entry name" value="DUF4369"/>
    <property type="match status" value="1"/>
</dbReference>
<keyword evidence="4" id="KW-0676">Redox-active center</keyword>
<dbReference type="PROSITE" id="PS51352">
    <property type="entry name" value="THIOREDOXIN_2"/>
    <property type="match status" value="1"/>
</dbReference>
<dbReference type="InterPro" id="IPR050553">
    <property type="entry name" value="Thioredoxin_ResA/DsbE_sf"/>
</dbReference>
<evidence type="ECO:0000256" key="4">
    <source>
        <dbReference type="ARBA" id="ARBA00023284"/>
    </source>
</evidence>
<name>C9LFT4_9BACT</name>
<dbReference type="InterPro" id="IPR017937">
    <property type="entry name" value="Thioredoxin_CS"/>
</dbReference>
<proteinExistence type="predicted"/>
<keyword evidence="5" id="KW-0732">Signal</keyword>
<accession>C9LFT4</accession>
<dbReference type="GO" id="GO:0004601">
    <property type="term" value="F:peroxidase activity"/>
    <property type="evidence" value="ECO:0007669"/>
    <property type="project" value="UniProtKB-KW"/>
</dbReference>
<keyword evidence="3" id="KW-1015">Disulfide bond</keyword>
<dbReference type="Pfam" id="PF00578">
    <property type="entry name" value="AhpC-TSA"/>
    <property type="match status" value="1"/>
</dbReference>
<dbReference type="STRING" id="626522.GCWU000325_01072"/>
<evidence type="ECO:0000256" key="2">
    <source>
        <dbReference type="ARBA" id="ARBA00022748"/>
    </source>
</evidence>
<keyword evidence="2" id="KW-0201">Cytochrome c-type biogenesis</keyword>
<dbReference type="Proteomes" id="UP000003460">
    <property type="component" value="Unassembled WGS sequence"/>
</dbReference>
<dbReference type="GO" id="GO:0030313">
    <property type="term" value="C:cell envelope"/>
    <property type="evidence" value="ECO:0007669"/>
    <property type="project" value="UniProtKB-SubCell"/>
</dbReference>
<reference evidence="7" key="1">
    <citation type="submission" date="2009-09" db="EMBL/GenBank/DDBJ databases">
        <authorList>
            <person name="Weinstock G."/>
            <person name="Sodergren E."/>
            <person name="Clifton S."/>
            <person name="Fulton L."/>
            <person name="Fulton B."/>
            <person name="Courtney L."/>
            <person name="Fronick C."/>
            <person name="Harrison M."/>
            <person name="Strong C."/>
            <person name="Farmer C."/>
            <person name="Delahaunty K."/>
            <person name="Markovic C."/>
            <person name="Hall O."/>
            <person name="Minx P."/>
            <person name="Tomlinson C."/>
            <person name="Mitreva M."/>
            <person name="Nelson J."/>
            <person name="Hou S."/>
            <person name="Wollam A."/>
            <person name="Pepin K.H."/>
            <person name="Johnson M."/>
            <person name="Bhonagiri V."/>
            <person name="Nash W.E."/>
            <person name="Warren W."/>
            <person name="Chinwalla A."/>
            <person name="Mardis E.R."/>
            <person name="Wilson R.K."/>
        </authorList>
    </citation>
    <scope>NUCLEOTIDE SEQUENCE [LARGE SCALE GENOMIC DNA]</scope>
    <source>
        <strain evidence="7">ATCC 51259</strain>
    </source>
</reference>
<dbReference type="AlphaFoldDB" id="C9LFT4"/>
<comment type="caution">
    <text evidence="7">The sequence shown here is derived from an EMBL/GenBank/DDBJ whole genome shotgun (WGS) entry which is preliminary data.</text>
</comment>
<dbReference type="CDD" id="cd02966">
    <property type="entry name" value="TlpA_like_family"/>
    <property type="match status" value="1"/>
</dbReference>
<dbReference type="InterPro" id="IPR000866">
    <property type="entry name" value="AhpC/TSA"/>
</dbReference>
<evidence type="ECO:0000259" key="6">
    <source>
        <dbReference type="PROSITE" id="PS51352"/>
    </source>
</evidence>
<dbReference type="RefSeq" id="WP_006254847.1">
    <property type="nucleotide sequence ID" value="NZ_GG700642.1"/>
</dbReference>
<dbReference type="GO" id="GO:0017004">
    <property type="term" value="P:cytochrome complex assembly"/>
    <property type="evidence" value="ECO:0007669"/>
    <property type="project" value="UniProtKB-KW"/>
</dbReference>